<gene>
    <name evidence="3" type="ORF">TUBRATIS_002380</name>
</gene>
<sequence length="285" mass="33892">MANRTKKSNKEPTKVEEPQKQRGKSFWGELKDTIYGYDKNCDCILQAMILDENQTKPKKDEIQVKSTTSEPEKEENLLYNPDQIEVDLHSRIFHILLTSVPFALYYIFKIKTEHPSLYSPRSQFIFLTFVSIRSITILFDLRRFVVLCTLIYCFLYSFNLSQFLYQNITRHYSHSNLFNSFWLILVMAIECSVNLLLPKKDYKVLKQLSVILLGVVLTILCQLSYDFFMYLYVTMIIFILYYSYFLAKRYKLNMFFLDPLILTVISINMLQLFIKERNLSINMFV</sequence>
<evidence type="ECO:0000313" key="3">
    <source>
        <dbReference type="EMBL" id="RVD93239.1"/>
    </source>
</evidence>
<dbReference type="AlphaFoldDB" id="A0A437AQ03"/>
<evidence type="ECO:0000256" key="1">
    <source>
        <dbReference type="SAM" id="MobiDB-lite"/>
    </source>
</evidence>
<feature type="transmembrane region" description="Helical" evidence="2">
    <location>
        <begin position="254"/>
        <end position="274"/>
    </location>
</feature>
<feature type="transmembrane region" description="Helical" evidence="2">
    <location>
        <begin position="204"/>
        <end position="221"/>
    </location>
</feature>
<reference evidence="3 4" key="1">
    <citation type="submission" date="2018-10" db="EMBL/GenBank/DDBJ databases">
        <title>Draft genome sequence of the microsporidian Tubulinosema ratisbonensis.</title>
        <authorList>
            <person name="Polonais V."/>
            <person name="Peyretaillade E."/>
            <person name="Niehus S."/>
            <person name="Wawrzyniak I."/>
            <person name="Franchet A."/>
            <person name="Gaspin C."/>
            <person name="Reichstadt M."/>
            <person name="Belser C."/>
            <person name="Labadie K."/>
            <person name="Delbac F."/>
            <person name="Ferrandon D."/>
        </authorList>
    </citation>
    <scope>NUCLEOTIDE SEQUENCE [LARGE SCALE GENOMIC DNA]</scope>
    <source>
        <strain evidence="3 4">Franzen</strain>
    </source>
</reference>
<keyword evidence="2" id="KW-0812">Transmembrane</keyword>
<name>A0A437AQ03_9MICR</name>
<feature type="transmembrane region" description="Helical" evidence="2">
    <location>
        <begin position="177"/>
        <end position="197"/>
    </location>
</feature>
<proteinExistence type="predicted"/>
<feature type="compositionally biased region" description="Basic and acidic residues" evidence="1">
    <location>
        <begin position="8"/>
        <end position="20"/>
    </location>
</feature>
<dbReference type="Proteomes" id="UP000282876">
    <property type="component" value="Unassembled WGS sequence"/>
</dbReference>
<feature type="transmembrane region" description="Helical" evidence="2">
    <location>
        <begin position="144"/>
        <end position="165"/>
    </location>
</feature>
<organism evidence="3 4">
    <name type="scientific">Tubulinosema ratisbonensis</name>
    <dbReference type="NCBI Taxonomy" id="291195"/>
    <lineage>
        <taxon>Eukaryota</taxon>
        <taxon>Fungi</taxon>
        <taxon>Fungi incertae sedis</taxon>
        <taxon>Microsporidia</taxon>
        <taxon>Tubulinosematoidea</taxon>
        <taxon>Tubulinosematidae</taxon>
        <taxon>Tubulinosema</taxon>
    </lineage>
</organism>
<evidence type="ECO:0000256" key="2">
    <source>
        <dbReference type="SAM" id="Phobius"/>
    </source>
</evidence>
<keyword evidence="2" id="KW-0472">Membrane</keyword>
<dbReference type="VEuPathDB" id="MicrosporidiaDB:TUBRATIS_002380"/>
<comment type="caution">
    <text evidence="3">The sequence shown here is derived from an EMBL/GenBank/DDBJ whole genome shotgun (WGS) entry which is preliminary data.</text>
</comment>
<accession>A0A437AQ03</accession>
<feature type="region of interest" description="Disordered" evidence="1">
    <location>
        <begin position="1"/>
        <end position="23"/>
    </location>
</feature>
<keyword evidence="4" id="KW-1185">Reference proteome</keyword>
<keyword evidence="2" id="KW-1133">Transmembrane helix</keyword>
<dbReference type="EMBL" id="RCSS01000063">
    <property type="protein sequence ID" value="RVD93239.1"/>
    <property type="molecule type" value="Genomic_DNA"/>
</dbReference>
<feature type="transmembrane region" description="Helical" evidence="2">
    <location>
        <begin position="227"/>
        <end position="247"/>
    </location>
</feature>
<protein>
    <submittedName>
        <fullName evidence="3">Uncharacterized protein</fullName>
    </submittedName>
</protein>
<evidence type="ECO:0000313" key="4">
    <source>
        <dbReference type="Proteomes" id="UP000282876"/>
    </source>
</evidence>